<dbReference type="Pfam" id="PF00375">
    <property type="entry name" value="SDF"/>
    <property type="match status" value="1"/>
</dbReference>
<feature type="transmembrane region" description="Helical" evidence="8">
    <location>
        <begin position="151"/>
        <end position="169"/>
    </location>
</feature>
<evidence type="ECO:0000256" key="6">
    <source>
        <dbReference type="ARBA" id="ARBA00022989"/>
    </source>
</evidence>
<dbReference type="PANTHER" id="PTHR42865:SF7">
    <property type="entry name" value="PROTON_GLUTAMATE-ASPARTATE SYMPORTER"/>
    <property type="match status" value="1"/>
</dbReference>
<dbReference type="PRINTS" id="PR00173">
    <property type="entry name" value="EDTRNSPORT"/>
</dbReference>
<feature type="transmembrane region" description="Helical" evidence="8">
    <location>
        <begin position="220"/>
        <end position="241"/>
    </location>
</feature>
<dbReference type="GO" id="GO:0005886">
    <property type="term" value="C:plasma membrane"/>
    <property type="evidence" value="ECO:0007669"/>
    <property type="project" value="UniProtKB-SubCell"/>
</dbReference>
<comment type="subcellular location">
    <subcellularLocation>
        <location evidence="1">Cell membrane</location>
        <topology evidence="1">Multi-pass membrane protein</topology>
    </subcellularLocation>
</comment>
<keyword evidence="3" id="KW-1003">Cell membrane</keyword>
<sequence length="423" mass="44860">MKKFGLAAQIFIALILGIVVGAATYGNNTAIAYIAPIGDIFIHLIKMIVMPIVIAALVVAVAGVGDIKKLGKLGGKTILYFEIITTIALGIGLLAANVFHPGSGVDMSHLAKGDISAYEQTASATQNKGFAETIVHIVPKNVFESMAQGDLLPIIFFSVLFGLGVAAIGDKGKPVLHFFEGVLEAMFWVTNQVMKAAPFGVFALIAVTVAHFGVSTLLPLGKLVLAVYVTVLFFAIVILGINAKMTGTNIFTLIKILKEELIISFTTASSEAVLPNIMKKMEQFGCPKAIVSFVIPTGYTFNLTGSAIYQALASLFVAQMYNVHMSLMEQITLLFVLMMTSKGMAGVPGASFVVVLATLGSMGLPLEGIALIAGIDRILDMIRSAVNVLGNSLAAISMAKWEGEFDKEKAQDYLDSVKETKAA</sequence>
<dbReference type="EMBL" id="CP051128">
    <property type="protein sequence ID" value="QIZ06085.1"/>
    <property type="molecule type" value="Genomic_DNA"/>
</dbReference>
<name>A0A6H1NXX3_PRIMG</name>
<dbReference type="Proteomes" id="UP000501868">
    <property type="component" value="Chromosome"/>
</dbReference>
<dbReference type="PANTHER" id="PTHR42865">
    <property type="entry name" value="PROTON/GLUTAMATE-ASPARTATE SYMPORTER"/>
    <property type="match status" value="1"/>
</dbReference>
<evidence type="ECO:0000313" key="10">
    <source>
        <dbReference type="Proteomes" id="UP000501868"/>
    </source>
</evidence>
<dbReference type="InterPro" id="IPR018107">
    <property type="entry name" value="Na-dicarboxylate_symporter_CS"/>
</dbReference>
<dbReference type="FunFam" id="1.10.3860.10:FF:000001">
    <property type="entry name" value="C4-dicarboxylate transport protein"/>
    <property type="match status" value="1"/>
</dbReference>
<evidence type="ECO:0000256" key="2">
    <source>
        <dbReference type="ARBA" id="ARBA00022448"/>
    </source>
</evidence>
<keyword evidence="7 8" id="KW-0472">Membrane</keyword>
<dbReference type="InterPro" id="IPR036458">
    <property type="entry name" value="Na:dicarbo_symporter_sf"/>
</dbReference>
<feature type="transmembrane region" description="Helical" evidence="8">
    <location>
        <begin position="40"/>
        <end position="65"/>
    </location>
</feature>
<protein>
    <submittedName>
        <fullName evidence="9">Cation:dicarboxylase symporter family transporter</fullName>
    </submittedName>
</protein>
<feature type="transmembrane region" description="Helical" evidence="8">
    <location>
        <begin position="352"/>
        <end position="375"/>
    </location>
</feature>
<accession>A0A6H1NXX3</accession>
<evidence type="ECO:0000256" key="3">
    <source>
        <dbReference type="ARBA" id="ARBA00022475"/>
    </source>
</evidence>
<evidence type="ECO:0000256" key="5">
    <source>
        <dbReference type="ARBA" id="ARBA00022847"/>
    </source>
</evidence>
<reference evidence="9 10" key="2">
    <citation type="submission" date="2020-04" db="EMBL/GenBank/DDBJ databases">
        <authorList>
            <person name="Fomenkov A."/>
            <person name="Anton B.P."/>
            <person name="Roberts R.J."/>
        </authorList>
    </citation>
    <scope>NUCLEOTIDE SEQUENCE [LARGE SCALE GENOMIC DNA]</scope>
    <source>
        <strain evidence="9 10">S2</strain>
    </source>
</reference>
<evidence type="ECO:0000256" key="8">
    <source>
        <dbReference type="SAM" id="Phobius"/>
    </source>
</evidence>
<proteinExistence type="predicted"/>
<dbReference type="InterPro" id="IPR001991">
    <property type="entry name" value="Na-dicarboxylate_symporter"/>
</dbReference>
<keyword evidence="4 8" id="KW-0812">Transmembrane</keyword>
<evidence type="ECO:0000256" key="4">
    <source>
        <dbReference type="ARBA" id="ARBA00022692"/>
    </source>
</evidence>
<dbReference type="GO" id="GO:0015293">
    <property type="term" value="F:symporter activity"/>
    <property type="evidence" value="ECO:0007669"/>
    <property type="project" value="UniProtKB-KW"/>
</dbReference>
<reference evidence="9 10" key="1">
    <citation type="submission" date="2020-04" db="EMBL/GenBank/DDBJ databases">
        <title>Genome-Wide Identification of 5-Methylcytosine Sites in Bacterial Genomes By High-Throughput Sequencing of MspJI Restriction Fragments.</title>
        <authorList>
            <person name="Wu V."/>
        </authorList>
    </citation>
    <scope>NUCLEOTIDE SEQUENCE [LARGE SCALE GENOMIC DNA]</scope>
    <source>
        <strain evidence="9 10">S2</strain>
    </source>
</reference>
<gene>
    <name evidence="9" type="ORF">HFZ78_04460</name>
</gene>
<keyword evidence="6 8" id="KW-1133">Transmembrane helix</keyword>
<dbReference type="AlphaFoldDB" id="A0A6H1NXX3"/>
<evidence type="ECO:0000256" key="7">
    <source>
        <dbReference type="ARBA" id="ARBA00023136"/>
    </source>
</evidence>
<keyword evidence="5" id="KW-0769">Symport</keyword>
<feature type="transmembrane region" description="Helical" evidence="8">
    <location>
        <begin position="77"/>
        <end position="99"/>
    </location>
</feature>
<organism evidence="9 10">
    <name type="scientific">Priestia megaterium</name>
    <name type="common">Bacillus megaterium</name>
    <dbReference type="NCBI Taxonomy" id="1404"/>
    <lineage>
        <taxon>Bacteria</taxon>
        <taxon>Bacillati</taxon>
        <taxon>Bacillota</taxon>
        <taxon>Bacilli</taxon>
        <taxon>Bacillales</taxon>
        <taxon>Bacillaceae</taxon>
        <taxon>Priestia</taxon>
    </lineage>
</organism>
<evidence type="ECO:0000256" key="1">
    <source>
        <dbReference type="ARBA" id="ARBA00004651"/>
    </source>
</evidence>
<dbReference type="GO" id="GO:0006835">
    <property type="term" value="P:dicarboxylic acid transport"/>
    <property type="evidence" value="ECO:0007669"/>
    <property type="project" value="TreeGrafter"/>
</dbReference>
<feature type="transmembrane region" description="Helical" evidence="8">
    <location>
        <begin position="289"/>
        <end position="309"/>
    </location>
</feature>
<evidence type="ECO:0000313" key="9">
    <source>
        <dbReference type="EMBL" id="QIZ06085.1"/>
    </source>
</evidence>
<feature type="transmembrane region" description="Helical" evidence="8">
    <location>
        <begin position="196"/>
        <end position="214"/>
    </location>
</feature>
<dbReference type="PROSITE" id="PS00713">
    <property type="entry name" value="NA_DICARBOXYL_SYMP_1"/>
    <property type="match status" value="1"/>
</dbReference>
<keyword evidence="2" id="KW-0813">Transport</keyword>
<dbReference type="SUPFAM" id="SSF118215">
    <property type="entry name" value="Proton glutamate symport protein"/>
    <property type="match status" value="1"/>
</dbReference>
<dbReference type="Gene3D" id="1.10.3860.10">
    <property type="entry name" value="Sodium:dicarboxylate symporter"/>
    <property type="match status" value="1"/>
</dbReference>